<dbReference type="GO" id="GO:0035673">
    <property type="term" value="F:oligopeptide transmembrane transporter activity"/>
    <property type="evidence" value="ECO:0007669"/>
    <property type="project" value="InterPro"/>
</dbReference>
<dbReference type="InterPro" id="IPR004814">
    <property type="entry name" value="Oligopep_transpt"/>
</dbReference>
<evidence type="ECO:0000313" key="8">
    <source>
        <dbReference type="Proteomes" id="UP001108123"/>
    </source>
</evidence>
<proteinExistence type="predicted"/>
<dbReference type="NCBIfam" id="TIGR00728">
    <property type="entry name" value="OPT_sfam"/>
    <property type="match status" value="1"/>
</dbReference>
<dbReference type="InterPro" id="IPR045035">
    <property type="entry name" value="YSL-like"/>
</dbReference>
<evidence type="ECO:0000256" key="2">
    <source>
        <dbReference type="ARBA" id="ARBA00022448"/>
    </source>
</evidence>
<dbReference type="Pfam" id="PF03169">
    <property type="entry name" value="OPT"/>
    <property type="match status" value="1"/>
</dbReference>
<feature type="transmembrane region" description="Helical" evidence="6">
    <location>
        <begin position="413"/>
        <end position="432"/>
    </location>
</feature>
<feature type="transmembrane region" description="Helical" evidence="6">
    <location>
        <begin position="84"/>
        <end position="107"/>
    </location>
</feature>
<evidence type="ECO:0000256" key="4">
    <source>
        <dbReference type="ARBA" id="ARBA00022989"/>
    </source>
</evidence>
<keyword evidence="3 6" id="KW-0812">Transmembrane</keyword>
<keyword evidence="4 6" id="KW-1133">Transmembrane helix</keyword>
<feature type="transmembrane region" description="Helical" evidence="6">
    <location>
        <begin position="335"/>
        <end position="368"/>
    </location>
</feature>
<comment type="caution">
    <text evidence="7">The sequence shown here is derived from an EMBL/GenBank/DDBJ whole genome shotgun (WGS) entry which is preliminary data.</text>
</comment>
<dbReference type="PANTHER" id="PTHR31645">
    <property type="entry name" value="OLIGOPEPTIDE TRANSPORTER YGL114W-RELATED"/>
    <property type="match status" value="1"/>
</dbReference>
<feature type="transmembrane region" description="Helical" evidence="6">
    <location>
        <begin position="217"/>
        <end position="246"/>
    </location>
</feature>
<dbReference type="EMBL" id="JAKNID010000097">
    <property type="protein sequence ID" value="MCG4566081.1"/>
    <property type="molecule type" value="Genomic_DNA"/>
</dbReference>
<comment type="subcellular location">
    <subcellularLocation>
        <location evidence="1">Membrane</location>
        <topology evidence="1">Multi-pass membrane protein</topology>
    </subcellularLocation>
</comment>
<evidence type="ECO:0000256" key="6">
    <source>
        <dbReference type="SAM" id="Phobius"/>
    </source>
</evidence>
<feature type="transmembrane region" description="Helical" evidence="6">
    <location>
        <begin position="280"/>
        <end position="298"/>
    </location>
</feature>
<dbReference type="AlphaFoldDB" id="A0A9Q4AEB4"/>
<reference evidence="7" key="1">
    <citation type="submission" date="2022-01" db="EMBL/GenBank/DDBJ databases">
        <title>Collection of gut derived symbiotic bacterial strains cultured from healthy donors.</title>
        <authorList>
            <person name="Lin H."/>
            <person name="Kohout C."/>
            <person name="Waligurski E."/>
            <person name="Pamer E.G."/>
        </authorList>
    </citation>
    <scope>NUCLEOTIDE SEQUENCE</scope>
    <source>
        <strain evidence="7">MSK.14.39</strain>
    </source>
</reference>
<feature type="transmembrane region" description="Helical" evidence="6">
    <location>
        <begin position="494"/>
        <end position="519"/>
    </location>
</feature>
<keyword evidence="8" id="KW-1185">Reference proteome</keyword>
<organism evidence="7 8">
    <name type="scientific">Anaerosalibacter bizertensis</name>
    <dbReference type="NCBI Taxonomy" id="932217"/>
    <lineage>
        <taxon>Bacteria</taxon>
        <taxon>Bacillati</taxon>
        <taxon>Bacillota</taxon>
        <taxon>Tissierellia</taxon>
        <taxon>Tissierellales</taxon>
        <taxon>Sporanaerobacteraceae</taxon>
        <taxon>Anaerosalibacter</taxon>
    </lineage>
</organism>
<keyword evidence="2" id="KW-0813">Transport</keyword>
<protein>
    <submittedName>
        <fullName evidence="7">Oligopeptide transporter, OPT family</fullName>
    </submittedName>
</protein>
<dbReference type="NCBIfam" id="TIGR00733">
    <property type="entry name" value="OPT family oligopeptide transporter"/>
    <property type="match status" value="1"/>
</dbReference>
<feature type="transmembrane region" description="Helical" evidence="6">
    <location>
        <begin position="618"/>
        <end position="635"/>
    </location>
</feature>
<feature type="transmembrane region" description="Helical" evidence="6">
    <location>
        <begin position="570"/>
        <end position="598"/>
    </location>
</feature>
<dbReference type="Proteomes" id="UP001108123">
    <property type="component" value="Unassembled WGS sequence"/>
</dbReference>
<feature type="transmembrane region" description="Helical" evidence="6">
    <location>
        <begin position="452"/>
        <end position="473"/>
    </location>
</feature>
<feature type="transmembrane region" description="Helical" evidence="6">
    <location>
        <begin position="29"/>
        <end position="48"/>
    </location>
</feature>
<evidence type="ECO:0000256" key="5">
    <source>
        <dbReference type="ARBA" id="ARBA00023136"/>
    </source>
</evidence>
<feature type="transmembrane region" description="Helical" evidence="6">
    <location>
        <begin position="525"/>
        <end position="549"/>
    </location>
</feature>
<dbReference type="PANTHER" id="PTHR31645:SF0">
    <property type="entry name" value="OLIGOPEPTIDE TRANSPORTER YGL114W-RELATED"/>
    <property type="match status" value="1"/>
</dbReference>
<gene>
    <name evidence="7" type="ORF">L0P62_11635</name>
</gene>
<sequence>MSDNVKDPKGFKPYVPADKVMPEMTATSIVIGILMSVIFGAANAYIGLRVGMTISASIPAAVISMGIIRGILKRDSILENNMVQTIGSAGESLAAGAIFTLPALFIWSQELGMAPPSMINIIVIALVGGALGVFLMLPLRKALIVNEHGVLPYPEGTACAEVLMAGEKGGSQAKTVFQGLGIGSLFKFITDGIKLFPSEIEYGLKGYKGAAIGMDTLPALLGVGFIVGPQISAYMLSGAVLGWLVIIPLMTHLGQFIPDIIYPATDPLSQLGYWDIWSNYLRYVGAGAVAFGGIFSLIKSLPLIFRTFKEAMGGFKESRGTSGSIRTDEDMSGKVALIGIIILVVFIASTSIIPVGIAGAIIIAIFGFFFATVSARLVGLVGSSNNPVSGMTIATLLITSAIFKAIGFDGEAGMIGALSVGTVICIISAMAGDMSQDLKTGFLVGATPKKQQYGELIGVLASGLAIGFVLSLLNKAWGFGSAELPAPQATLMKLVIEGVMSGNLPWVLVFAGIGIGIVVELLGIQVLPFAVGLYLPIHLSTPIMVGGVLRGLLERRKEDEITIRKKVDSGVLYSSGLIAGEGLIGILLAIFAIIPAGVTAAGDPRSLGDAIAFGNNALGQWGSLIFFALLCITLIRRSFWLKTDKE</sequence>
<accession>A0A9Q4AEB4</accession>
<keyword evidence="5 6" id="KW-0472">Membrane</keyword>
<dbReference type="InterPro" id="IPR004813">
    <property type="entry name" value="OPT"/>
</dbReference>
<dbReference type="GO" id="GO:0016020">
    <property type="term" value="C:membrane"/>
    <property type="evidence" value="ECO:0007669"/>
    <property type="project" value="UniProtKB-SubCell"/>
</dbReference>
<name>A0A9Q4AEB4_9FIRM</name>
<evidence type="ECO:0000313" key="7">
    <source>
        <dbReference type="EMBL" id="MCG4566081.1"/>
    </source>
</evidence>
<feature type="transmembrane region" description="Helical" evidence="6">
    <location>
        <begin position="119"/>
        <end position="139"/>
    </location>
</feature>
<feature type="transmembrane region" description="Helical" evidence="6">
    <location>
        <begin position="54"/>
        <end position="72"/>
    </location>
</feature>
<evidence type="ECO:0000256" key="1">
    <source>
        <dbReference type="ARBA" id="ARBA00004141"/>
    </source>
</evidence>
<dbReference type="RefSeq" id="WP_226808781.1">
    <property type="nucleotide sequence ID" value="NZ_JAJBNW010000105.1"/>
</dbReference>
<evidence type="ECO:0000256" key="3">
    <source>
        <dbReference type="ARBA" id="ARBA00022692"/>
    </source>
</evidence>
<feature type="transmembrane region" description="Helical" evidence="6">
    <location>
        <begin position="388"/>
        <end position="406"/>
    </location>
</feature>